<accession>A0A4Y8ULM1</accession>
<dbReference type="Pfam" id="PF13098">
    <property type="entry name" value="Thioredoxin_2"/>
    <property type="match status" value="1"/>
</dbReference>
<comment type="caution">
    <text evidence="10">The sequence shown here is derived from an EMBL/GenBank/DDBJ whole genome shotgun (WGS) entry which is preliminary data.</text>
</comment>
<organism evidence="10 11">
    <name type="scientific">Gammaproteobacteria bacterium LSUCC0057</name>
    <dbReference type="NCBI Taxonomy" id="2559237"/>
    <lineage>
        <taxon>Bacteria</taxon>
        <taxon>Pseudomonadati</taxon>
        <taxon>Pseudomonadota</taxon>
        <taxon>Gammaproteobacteria</taxon>
        <taxon>Cellvibrionales</taxon>
        <taxon>Porticoccaceae</taxon>
        <taxon>SAR92 clade</taxon>
    </lineage>
</organism>
<keyword evidence="4 7" id="KW-0574">Periplasm</keyword>
<dbReference type="PANTHER" id="PTHR35272:SF3">
    <property type="entry name" value="THIOL:DISULFIDE INTERCHANGE PROTEIN DSBC"/>
    <property type="match status" value="1"/>
</dbReference>
<evidence type="ECO:0000313" key="10">
    <source>
        <dbReference type="EMBL" id="TFH68539.1"/>
    </source>
</evidence>
<gene>
    <name evidence="10" type="ORF">E3W66_00845</name>
</gene>
<evidence type="ECO:0000256" key="2">
    <source>
        <dbReference type="ARBA" id="ARBA00009813"/>
    </source>
</evidence>
<dbReference type="EMBL" id="SPIA01000001">
    <property type="protein sequence ID" value="TFH68539.1"/>
    <property type="molecule type" value="Genomic_DNA"/>
</dbReference>
<keyword evidence="3 7" id="KW-0732">Signal</keyword>
<evidence type="ECO:0000256" key="3">
    <source>
        <dbReference type="ARBA" id="ARBA00022729"/>
    </source>
</evidence>
<evidence type="ECO:0000256" key="6">
    <source>
        <dbReference type="ARBA" id="ARBA00023284"/>
    </source>
</evidence>
<proteinExistence type="inferred from homology"/>
<evidence type="ECO:0000259" key="8">
    <source>
        <dbReference type="Pfam" id="PF10411"/>
    </source>
</evidence>
<dbReference type="InterPro" id="IPR051470">
    <property type="entry name" value="Thiol:disulfide_interchange"/>
</dbReference>
<comment type="subcellular location">
    <subcellularLocation>
        <location evidence="1 7">Periplasm</location>
    </subcellularLocation>
</comment>
<keyword evidence="5" id="KW-1015">Disulfide bond</keyword>
<comment type="similarity">
    <text evidence="2 7">Belongs to the thioredoxin family. DsbC subfamily.</text>
</comment>
<dbReference type="CDD" id="cd03020">
    <property type="entry name" value="DsbA_DsbC_DsbG"/>
    <property type="match status" value="1"/>
</dbReference>
<evidence type="ECO:0000259" key="9">
    <source>
        <dbReference type="Pfam" id="PF13098"/>
    </source>
</evidence>
<keyword evidence="11" id="KW-1185">Reference proteome</keyword>
<dbReference type="InterPro" id="IPR033954">
    <property type="entry name" value="DiS-bond_Isoase_DsbC/G"/>
</dbReference>
<evidence type="ECO:0000256" key="5">
    <source>
        <dbReference type="ARBA" id="ARBA00023157"/>
    </source>
</evidence>
<dbReference type="SUPFAM" id="SSF52833">
    <property type="entry name" value="Thioredoxin-like"/>
    <property type="match status" value="1"/>
</dbReference>
<dbReference type="InterPro" id="IPR012336">
    <property type="entry name" value="Thioredoxin-like_fold"/>
</dbReference>
<dbReference type="OrthoDB" id="12976at2"/>
<dbReference type="InterPro" id="IPR036249">
    <property type="entry name" value="Thioredoxin-like_sf"/>
</dbReference>
<dbReference type="Pfam" id="PF10411">
    <property type="entry name" value="DsbC_N"/>
    <property type="match status" value="1"/>
</dbReference>
<dbReference type="AlphaFoldDB" id="A0A4Y8ULM1"/>
<evidence type="ECO:0000256" key="4">
    <source>
        <dbReference type="ARBA" id="ARBA00022764"/>
    </source>
</evidence>
<keyword evidence="6 7" id="KW-0676">Redox-active center</keyword>
<dbReference type="SUPFAM" id="SSF54423">
    <property type="entry name" value="DsbC/DsbG N-terminal domain-like"/>
    <property type="match status" value="1"/>
</dbReference>
<evidence type="ECO:0000313" key="11">
    <source>
        <dbReference type="Proteomes" id="UP000298133"/>
    </source>
</evidence>
<dbReference type="InterPro" id="IPR018950">
    <property type="entry name" value="DiS-bond_isomerase_DsbC/G_N"/>
</dbReference>
<evidence type="ECO:0000256" key="1">
    <source>
        <dbReference type="ARBA" id="ARBA00004418"/>
    </source>
</evidence>
<dbReference type="InterPro" id="IPR009094">
    <property type="entry name" value="DiS-bond_isomerase_DsbC/G_N_sf"/>
</dbReference>
<comment type="function">
    <text evidence="7">Required for disulfide bond formation in some periplasmic proteins. Acts by transferring its disulfide bond to other proteins and is reduced in the process.</text>
</comment>
<dbReference type="GO" id="GO:0042597">
    <property type="term" value="C:periplasmic space"/>
    <property type="evidence" value="ECO:0007669"/>
    <property type="project" value="UniProtKB-SubCell"/>
</dbReference>
<name>A0A4Y8ULM1_9GAMM</name>
<feature type="domain" description="Disulphide bond isomerase DsbC/G N-terminal" evidence="8">
    <location>
        <begin position="30"/>
        <end position="90"/>
    </location>
</feature>
<dbReference type="Gene3D" id="3.40.30.10">
    <property type="entry name" value="Glutaredoxin"/>
    <property type="match status" value="1"/>
</dbReference>
<dbReference type="PANTHER" id="PTHR35272">
    <property type="entry name" value="THIOL:DISULFIDE INTERCHANGE PROTEIN DSBC-RELATED"/>
    <property type="match status" value="1"/>
</dbReference>
<dbReference type="Proteomes" id="UP000298133">
    <property type="component" value="Unassembled WGS sequence"/>
</dbReference>
<evidence type="ECO:0000256" key="7">
    <source>
        <dbReference type="RuleBase" id="RU364038"/>
    </source>
</evidence>
<protein>
    <recommendedName>
        <fullName evidence="7">Thiol:disulfide interchange protein</fullName>
    </recommendedName>
</protein>
<reference evidence="10 11" key="1">
    <citation type="submission" date="2019-03" db="EMBL/GenBank/DDBJ databases">
        <title>Draft genome of Gammaproteobacteria bacterium LSUCC0057, a member of the SAR92 clade.</title>
        <authorList>
            <person name="Lanclos V.C."/>
            <person name="Doiron C."/>
            <person name="Henson M.W."/>
            <person name="Thrash J.C."/>
        </authorList>
    </citation>
    <scope>NUCLEOTIDE SEQUENCE [LARGE SCALE GENOMIC DNA]</scope>
    <source>
        <strain evidence="10 11">LSUCC0057</strain>
    </source>
</reference>
<feature type="domain" description="Thioredoxin-like fold" evidence="9">
    <location>
        <begin position="124"/>
        <end position="245"/>
    </location>
</feature>
<sequence length="250" mass="27056">MCKIVRQLSLFALLSLVFASVVGLPLNQSQRDTLLAQISAVRPDLQFEIIGPAPVAELYEVQVINGPVLYVSADGEYFFDGSLFRVEEGGFVDIAAKRLNAQRKKMLDAVDPQTMIIYTPQIQRRATITVFTDIDCGYCRKLHREMDELLSYGIEVRYLAYPRAGIGSDSYRKIATAWCADDPNATMTALKAGDSVAMNVCSDNPVAAHFALGGAMGVSGTPAIVLADGTLLPGYRPAAAFAELLGLATR</sequence>
<dbReference type="Gene3D" id="3.10.450.70">
    <property type="entry name" value="Disulphide bond isomerase, DsbC/G, N-terminal"/>
    <property type="match status" value="1"/>
</dbReference>